<keyword evidence="2" id="KW-0489">Methyltransferase</keyword>
<gene>
    <name evidence="2" type="ORF">B1B_12065</name>
</gene>
<dbReference type="GO" id="GO:0008168">
    <property type="term" value="F:methyltransferase activity"/>
    <property type="evidence" value="ECO:0007669"/>
    <property type="project" value="UniProtKB-KW"/>
</dbReference>
<reference evidence="2" key="1">
    <citation type="submission" date="2013-08" db="EMBL/GenBank/DDBJ databases">
        <authorList>
            <person name="Mendez C."/>
            <person name="Richter M."/>
            <person name="Ferrer M."/>
            <person name="Sanchez J."/>
        </authorList>
    </citation>
    <scope>NUCLEOTIDE SEQUENCE</scope>
</reference>
<reference evidence="2" key="2">
    <citation type="journal article" date="2014" name="ISME J.">
        <title>Microbial stratification in low pH oxic and suboxic macroscopic growths along an acid mine drainage.</title>
        <authorList>
            <person name="Mendez-Garcia C."/>
            <person name="Mesa V."/>
            <person name="Sprenger R.R."/>
            <person name="Richter M."/>
            <person name="Diez M.S."/>
            <person name="Solano J."/>
            <person name="Bargiela R."/>
            <person name="Golyshina O.V."/>
            <person name="Manteca A."/>
            <person name="Ramos J.L."/>
            <person name="Gallego J.R."/>
            <person name="Llorente I."/>
            <person name="Martins Dos Santos V.A."/>
            <person name="Jensen O.N."/>
            <person name="Pelaez A.I."/>
            <person name="Sanchez J."/>
            <person name="Ferrer M."/>
        </authorList>
    </citation>
    <scope>NUCLEOTIDE SEQUENCE</scope>
</reference>
<feature type="non-terminal residue" evidence="2">
    <location>
        <position position="167"/>
    </location>
</feature>
<dbReference type="SUPFAM" id="SSF53335">
    <property type="entry name" value="S-adenosyl-L-methionine-dependent methyltransferases"/>
    <property type="match status" value="1"/>
</dbReference>
<name>T0ZV00_9ZZZZ</name>
<evidence type="ECO:0000259" key="1">
    <source>
        <dbReference type="Pfam" id="PF13649"/>
    </source>
</evidence>
<evidence type="ECO:0000313" key="2">
    <source>
        <dbReference type="EMBL" id="EQD48373.1"/>
    </source>
</evidence>
<dbReference type="InterPro" id="IPR029063">
    <property type="entry name" value="SAM-dependent_MTases_sf"/>
</dbReference>
<organism evidence="2">
    <name type="scientific">mine drainage metagenome</name>
    <dbReference type="NCBI Taxonomy" id="410659"/>
    <lineage>
        <taxon>unclassified sequences</taxon>
        <taxon>metagenomes</taxon>
        <taxon>ecological metagenomes</taxon>
    </lineage>
</organism>
<keyword evidence="2" id="KW-0808">Transferase</keyword>
<sequence>MAATQAGTDRAKNPYRRWLTAEFDGLASIYDEQIANNRINRLLRERSSRLLAESFRLPCHLLEIGCGTGMETIPLLEMGHEVLCVDISERMLEIVRAKAIALGVGERLRTRKLAASDLSALEAEHGLDAFEGGYSTYGALNCEPDLRLVSSALGALLRPRARFLAGV</sequence>
<dbReference type="EMBL" id="AUZY01007878">
    <property type="protein sequence ID" value="EQD48373.1"/>
    <property type="molecule type" value="Genomic_DNA"/>
</dbReference>
<accession>T0ZV00</accession>
<dbReference type="InterPro" id="IPR041698">
    <property type="entry name" value="Methyltransf_25"/>
</dbReference>
<dbReference type="Pfam" id="PF13649">
    <property type="entry name" value="Methyltransf_25"/>
    <property type="match status" value="1"/>
</dbReference>
<dbReference type="CDD" id="cd02440">
    <property type="entry name" value="AdoMet_MTases"/>
    <property type="match status" value="1"/>
</dbReference>
<comment type="caution">
    <text evidence="2">The sequence shown here is derived from an EMBL/GenBank/DDBJ whole genome shotgun (WGS) entry which is preliminary data.</text>
</comment>
<dbReference type="GO" id="GO:0032259">
    <property type="term" value="P:methylation"/>
    <property type="evidence" value="ECO:0007669"/>
    <property type="project" value="UniProtKB-KW"/>
</dbReference>
<feature type="domain" description="Methyltransferase" evidence="1">
    <location>
        <begin position="62"/>
        <end position="121"/>
    </location>
</feature>
<dbReference type="Gene3D" id="3.40.50.150">
    <property type="entry name" value="Vaccinia Virus protein VP39"/>
    <property type="match status" value="1"/>
</dbReference>
<protein>
    <submittedName>
        <fullName evidence="2">SAM-dependent methyltransferase</fullName>
    </submittedName>
</protein>
<proteinExistence type="predicted"/>
<dbReference type="AlphaFoldDB" id="T0ZV00"/>